<comment type="caution">
    <text evidence="4">The sequence shown here is derived from an EMBL/GenBank/DDBJ whole genome shotgun (WGS) entry which is preliminary data.</text>
</comment>
<proteinExistence type="predicted"/>
<dbReference type="InterPro" id="IPR019257">
    <property type="entry name" value="MeTrfase_dom"/>
</dbReference>
<dbReference type="InterPro" id="IPR017804">
    <property type="entry name" value="MeTrfase_EgtD-like"/>
</dbReference>
<keyword evidence="2" id="KW-0808">Transferase</keyword>
<dbReference type="PANTHER" id="PTHR43397">
    <property type="entry name" value="ERGOTHIONEINE BIOSYNTHESIS PROTEIN 1"/>
    <property type="match status" value="1"/>
</dbReference>
<feature type="domain" description="Histidine-specific methyltransferase SAM-dependent" evidence="3">
    <location>
        <begin position="12"/>
        <end position="319"/>
    </location>
</feature>
<evidence type="ECO:0000256" key="1">
    <source>
        <dbReference type="ARBA" id="ARBA00022603"/>
    </source>
</evidence>
<evidence type="ECO:0000259" key="3">
    <source>
        <dbReference type="Pfam" id="PF10017"/>
    </source>
</evidence>
<sequence>MTTAEKLNSVVAKEVVEGLSKKNKSLPSWLFYDEEGDKIFQQIMAMPEYYLTDCEYEIFQEQKSAILKSFSADSPEFNLIEFGAGDGLKTEILLKHFTSEEINFTYRPVDISASVLKQLKKRMQKSLPTLAIDPINKEYFEALDELNEDRKNPVIVLFLGANIGNFHISDAELFVKKIADNLREGDKLMIGFDLKKDPNLILDAYYDKAGITTEFNMNLLRRLNREFSANFDTDTFIHYPYYDPQTGTAKSFIVSKIEQDIHFADLEKSFHFKAWEPIHVEFSQKFDHEMIENLATKADLKVQQYFYDSKNYFADVLLSK</sequence>
<dbReference type="InterPro" id="IPR029063">
    <property type="entry name" value="SAM-dependent_MTases_sf"/>
</dbReference>
<gene>
    <name evidence="4" type="ORF">JKP34_15240</name>
</gene>
<dbReference type="Proteomes" id="UP000642920">
    <property type="component" value="Unassembled WGS sequence"/>
</dbReference>
<accession>A0A937AD47</accession>
<organism evidence="4 5">
    <name type="scientific">Marivirga atlantica</name>
    <dbReference type="NCBI Taxonomy" id="1548457"/>
    <lineage>
        <taxon>Bacteria</taxon>
        <taxon>Pseudomonadati</taxon>
        <taxon>Bacteroidota</taxon>
        <taxon>Cytophagia</taxon>
        <taxon>Cytophagales</taxon>
        <taxon>Marivirgaceae</taxon>
        <taxon>Marivirga</taxon>
    </lineage>
</organism>
<dbReference type="PANTHER" id="PTHR43397:SF1">
    <property type="entry name" value="ERGOTHIONEINE BIOSYNTHESIS PROTEIN 1"/>
    <property type="match status" value="1"/>
</dbReference>
<evidence type="ECO:0000256" key="2">
    <source>
        <dbReference type="ARBA" id="ARBA00022679"/>
    </source>
</evidence>
<dbReference type="PIRSF" id="PIRSF018005">
    <property type="entry name" value="UCP018005"/>
    <property type="match status" value="1"/>
</dbReference>
<dbReference type="InterPro" id="IPR051128">
    <property type="entry name" value="EgtD_Methyltrsf_superfamily"/>
</dbReference>
<reference evidence="4" key="1">
    <citation type="submission" date="2021-01" db="EMBL/GenBank/DDBJ databases">
        <title>Marivirga sp. nov., isolated from intertidal surface sediments.</title>
        <authorList>
            <person name="Zhang M."/>
        </authorList>
    </citation>
    <scope>NUCLEOTIDE SEQUENCE</scope>
    <source>
        <strain evidence="4">SM1354</strain>
    </source>
</reference>
<dbReference type="EMBL" id="JAERQG010000004">
    <property type="protein sequence ID" value="MBL0766620.1"/>
    <property type="molecule type" value="Genomic_DNA"/>
</dbReference>
<dbReference type="Gene3D" id="3.40.50.150">
    <property type="entry name" value="Vaccinia Virus protein VP39"/>
    <property type="match status" value="1"/>
</dbReference>
<keyword evidence="1" id="KW-0489">Methyltransferase</keyword>
<evidence type="ECO:0000313" key="4">
    <source>
        <dbReference type="EMBL" id="MBL0766620.1"/>
    </source>
</evidence>
<name>A0A937AD47_9BACT</name>
<dbReference type="GO" id="GO:0008168">
    <property type="term" value="F:methyltransferase activity"/>
    <property type="evidence" value="ECO:0007669"/>
    <property type="project" value="UniProtKB-KW"/>
</dbReference>
<dbReference type="SUPFAM" id="SSF53335">
    <property type="entry name" value="S-adenosyl-L-methionine-dependent methyltransferases"/>
    <property type="match status" value="1"/>
</dbReference>
<dbReference type="Pfam" id="PF10017">
    <property type="entry name" value="Methyltransf_33"/>
    <property type="match status" value="1"/>
</dbReference>
<dbReference type="GO" id="GO:0032259">
    <property type="term" value="P:methylation"/>
    <property type="evidence" value="ECO:0007669"/>
    <property type="project" value="UniProtKB-KW"/>
</dbReference>
<dbReference type="AlphaFoldDB" id="A0A937AD47"/>
<protein>
    <submittedName>
        <fullName evidence="4">L-histidine N(Alpha)-methyltransferase</fullName>
    </submittedName>
</protein>
<evidence type="ECO:0000313" key="5">
    <source>
        <dbReference type="Proteomes" id="UP000642920"/>
    </source>
</evidence>
<keyword evidence="5" id="KW-1185">Reference proteome</keyword>
<dbReference type="RefSeq" id="WP_201923362.1">
    <property type="nucleotide sequence ID" value="NZ_JAERQG010000004.1"/>
</dbReference>